<reference evidence="1 2" key="1">
    <citation type="submission" date="2019-05" db="EMBL/GenBank/DDBJ databases">
        <authorList>
            <person name="Chen C."/>
        </authorList>
    </citation>
    <scope>NUCLEOTIDE SEQUENCE [LARGE SCALE GENOMIC DNA]</scope>
    <source>
        <strain evidence="1 2">HB172198</strain>
    </source>
</reference>
<proteinExistence type="predicted"/>
<dbReference type="AlphaFoldDB" id="A0A4P8XPY1"/>
<dbReference type="EMBL" id="CP040396">
    <property type="protein sequence ID" value="QCT04563.1"/>
    <property type="molecule type" value="Genomic_DNA"/>
</dbReference>
<organism evidence="1 2">
    <name type="scientific">Paenibacillus algicola</name>
    <dbReference type="NCBI Taxonomy" id="2565926"/>
    <lineage>
        <taxon>Bacteria</taxon>
        <taxon>Bacillati</taxon>
        <taxon>Bacillota</taxon>
        <taxon>Bacilli</taxon>
        <taxon>Bacillales</taxon>
        <taxon>Paenibacillaceae</taxon>
        <taxon>Paenibacillus</taxon>
    </lineage>
</organism>
<evidence type="ECO:0000313" key="2">
    <source>
        <dbReference type="Proteomes" id="UP000300879"/>
    </source>
</evidence>
<evidence type="ECO:0000313" key="1">
    <source>
        <dbReference type="EMBL" id="QCT04563.1"/>
    </source>
</evidence>
<dbReference type="Proteomes" id="UP000300879">
    <property type="component" value="Chromosome"/>
</dbReference>
<name>A0A4P8XPY1_9BACL</name>
<sequence>MIDGLEYLTLNQLIKLSNMDEDGFEQFTMTREDIVNQMEPLQKLMNEEHKRRIGEILKHDPIILERMHSLKDEAGNWMERRESIRVQQNAYMHTHQLDSYFIDKRK</sequence>
<protein>
    <recommendedName>
        <fullName evidence="3">Flagellar protein FliT</fullName>
    </recommendedName>
</protein>
<dbReference type="KEGG" id="palo:E6C60_3858"/>
<accession>A0A4P8XPY1</accession>
<evidence type="ECO:0008006" key="3">
    <source>
        <dbReference type="Google" id="ProtNLM"/>
    </source>
</evidence>
<gene>
    <name evidence="1" type="ORF">E6C60_3858</name>
</gene>
<keyword evidence="2" id="KW-1185">Reference proteome</keyword>